<dbReference type="EMBL" id="JAIWYP010000008">
    <property type="protein sequence ID" value="KAH3790534.1"/>
    <property type="molecule type" value="Genomic_DNA"/>
</dbReference>
<protein>
    <submittedName>
        <fullName evidence="1">Uncharacterized protein</fullName>
    </submittedName>
</protein>
<evidence type="ECO:0000313" key="2">
    <source>
        <dbReference type="Proteomes" id="UP000828390"/>
    </source>
</evidence>
<comment type="caution">
    <text evidence="1">The sequence shown here is derived from an EMBL/GenBank/DDBJ whole genome shotgun (WGS) entry which is preliminary data.</text>
</comment>
<proteinExistence type="predicted"/>
<reference evidence="1" key="2">
    <citation type="submission" date="2020-11" db="EMBL/GenBank/DDBJ databases">
        <authorList>
            <person name="McCartney M.A."/>
            <person name="Auch B."/>
            <person name="Kono T."/>
            <person name="Mallez S."/>
            <person name="Becker A."/>
            <person name="Gohl D.M."/>
            <person name="Silverstein K.A.T."/>
            <person name="Koren S."/>
            <person name="Bechman K.B."/>
            <person name="Herman A."/>
            <person name="Abrahante J.E."/>
            <person name="Garbe J."/>
        </authorList>
    </citation>
    <scope>NUCLEOTIDE SEQUENCE</scope>
    <source>
        <strain evidence="1">Duluth1</strain>
        <tissue evidence="1">Whole animal</tissue>
    </source>
</reference>
<sequence>MLTDVIKALCSEAIARSDGHPLAESFVITDNGNLETDTEDSTYQATDISEVNWKKEQKKDPTISRIHLIIDNRLLLPKDQLKKESKDIQKYLRHRSSFTIKDGILYRKCQIDG</sequence>
<organism evidence="1 2">
    <name type="scientific">Dreissena polymorpha</name>
    <name type="common">Zebra mussel</name>
    <name type="synonym">Mytilus polymorpha</name>
    <dbReference type="NCBI Taxonomy" id="45954"/>
    <lineage>
        <taxon>Eukaryota</taxon>
        <taxon>Metazoa</taxon>
        <taxon>Spiralia</taxon>
        <taxon>Lophotrochozoa</taxon>
        <taxon>Mollusca</taxon>
        <taxon>Bivalvia</taxon>
        <taxon>Autobranchia</taxon>
        <taxon>Heteroconchia</taxon>
        <taxon>Euheterodonta</taxon>
        <taxon>Imparidentia</taxon>
        <taxon>Neoheterodontei</taxon>
        <taxon>Myida</taxon>
        <taxon>Dreissenoidea</taxon>
        <taxon>Dreissenidae</taxon>
        <taxon>Dreissena</taxon>
    </lineage>
</organism>
<reference evidence="1" key="1">
    <citation type="journal article" date="2019" name="bioRxiv">
        <title>The Genome of the Zebra Mussel, Dreissena polymorpha: A Resource for Invasive Species Research.</title>
        <authorList>
            <person name="McCartney M.A."/>
            <person name="Auch B."/>
            <person name="Kono T."/>
            <person name="Mallez S."/>
            <person name="Zhang Y."/>
            <person name="Obille A."/>
            <person name="Becker A."/>
            <person name="Abrahante J.E."/>
            <person name="Garbe J."/>
            <person name="Badalamenti J.P."/>
            <person name="Herman A."/>
            <person name="Mangelson H."/>
            <person name="Liachko I."/>
            <person name="Sullivan S."/>
            <person name="Sone E.D."/>
            <person name="Koren S."/>
            <person name="Silverstein K.A.T."/>
            <person name="Beckman K.B."/>
            <person name="Gohl D.M."/>
        </authorList>
    </citation>
    <scope>NUCLEOTIDE SEQUENCE</scope>
    <source>
        <strain evidence="1">Duluth1</strain>
        <tissue evidence="1">Whole animal</tissue>
    </source>
</reference>
<name>A0A9D4IZM4_DREPO</name>
<dbReference type="Proteomes" id="UP000828390">
    <property type="component" value="Unassembled WGS sequence"/>
</dbReference>
<gene>
    <name evidence="1" type="ORF">DPMN_168736</name>
</gene>
<accession>A0A9D4IZM4</accession>
<dbReference type="AlphaFoldDB" id="A0A9D4IZM4"/>
<evidence type="ECO:0000313" key="1">
    <source>
        <dbReference type="EMBL" id="KAH3790534.1"/>
    </source>
</evidence>
<keyword evidence="2" id="KW-1185">Reference proteome</keyword>